<dbReference type="HOGENOM" id="CLU_032048_1_0_3"/>
<dbReference type="Pfam" id="PF00924">
    <property type="entry name" value="MS_channel_2nd"/>
    <property type="match status" value="1"/>
</dbReference>
<dbReference type="InterPro" id="IPR049278">
    <property type="entry name" value="MS_channel_C"/>
</dbReference>
<proteinExistence type="inferred from homology"/>
<keyword evidence="6 7" id="KW-0472">Membrane</keyword>
<dbReference type="InterPro" id="IPR045275">
    <property type="entry name" value="MscS_archaea/bacteria_type"/>
</dbReference>
<dbReference type="Gene3D" id="3.30.70.100">
    <property type="match status" value="1"/>
</dbReference>
<accession>B7K482</accession>
<evidence type="ECO:0000256" key="4">
    <source>
        <dbReference type="ARBA" id="ARBA00022692"/>
    </source>
</evidence>
<feature type="transmembrane region" description="Helical" evidence="7">
    <location>
        <begin position="269"/>
        <end position="290"/>
    </location>
</feature>
<evidence type="ECO:0000256" key="1">
    <source>
        <dbReference type="ARBA" id="ARBA00004651"/>
    </source>
</evidence>
<keyword evidence="5 7" id="KW-1133">Transmembrane helix</keyword>
<evidence type="ECO:0000256" key="2">
    <source>
        <dbReference type="ARBA" id="ARBA00008017"/>
    </source>
</evidence>
<dbReference type="Pfam" id="PF21082">
    <property type="entry name" value="MS_channel_3rd"/>
    <property type="match status" value="1"/>
</dbReference>
<comment type="similarity">
    <text evidence="2">Belongs to the MscS (TC 1.A.23) family.</text>
</comment>
<dbReference type="InterPro" id="IPR011066">
    <property type="entry name" value="MscS_channel_C_sf"/>
</dbReference>
<dbReference type="Gene3D" id="2.30.30.60">
    <property type="match status" value="1"/>
</dbReference>
<dbReference type="KEGG" id="cyp:PCC8801_3838"/>
<evidence type="ECO:0000256" key="7">
    <source>
        <dbReference type="SAM" id="Phobius"/>
    </source>
</evidence>
<dbReference type="InterPro" id="IPR023408">
    <property type="entry name" value="MscS_beta-dom_sf"/>
</dbReference>
<dbReference type="Proteomes" id="UP000008204">
    <property type="component" value="Chromosome"/>
</dbReference>
<keyword evidence="4 7" id="KW-0812">Transmembrane</keyword>
<feature type="transmembrane region" description="Helical" evidence="7">
    <location>
        <begin position="223"/>
        <end position="244"/>
    </location>
</feature>
<dbReference type="InterPro" id="IPR006685">
    <property type="entry name" value="MscS_channel_2nd"/>
</dbReference>
<evidence type="ECO:0000256" key="5">
    <source>
        <dbReference type="ARBA" id="ARBA00022989"/>
    </source>
</evidence>
<feature type="transmembrane region" description="Helical" evidence="7">
    <location>
        <begin position="160"/>
        <end position="181"/>
    </location>
</feature>
<keyword evidence="11" id="KW-1185">Reference proteome</keyword>
<protein>
    <submittedName>
        <fullName evidence="10">MscS Mechanosensitive ion channel</fullName>
    </submittedName>
</protein>
<dbReference type="GO" id="GO:0005886">
    <property type="term" value="C:plasma membrane"/>
    <property type="evidence" value="ECO:0007669"/>
    <property type="project" value="UniProtKB-SubCell"/>
</dbReference>
<evidence type="ECO:0000259" key="9">
    <source>
        <dbReference type="Pfam" id="PF21082"/>
    </source>
</evidence>
<dbReference type="AlphaFoldDB" id="B7K482"/>
<dbReference type="eggNOG" id="COG3264">
    <property type="taxonomic scope" value="Bacteria"/>
</dbReference>
<dbReference type="SUPFAM" id="SSF50182">
    <property type="entry name" value="Sm-like ribonucleoproteins"/>
    <property type="match status" value="1"/>
</dbReference>
<organism evidence="10 11">
    <name type="scientific">Rippkaea orientalis (strain PCC 8801 / RF-1)</name>
    <name type="common">Cyanothece sp. (strain PCC 8801)</name>
    <dbReference type="NCBI Taxonomy" id="41431"/>
    <lineage>
        <taxon>Bacteria</taxon>
        <taxon>Bacillati</taxon>
        <taxon>Cyanobacteriota</taxon>
        <taxon>Cyanophyceae</taxon>
        <taxon>Oscillatoriophycideae</taxon>
        <taxon>Chroococcales</taxon>
        <taxon>Aphanothecaceae</taxon>
        <taxon>Rippkaea</taxon>
        <taxon>Rippkaea orientalis</taxon>
    </lineage>
</organism>
<sequence>MKRFRNILVGFCLALFLVLGFSITGYARQQTPNPSPSPQTTLETLGEGFPVILDGYTLFQVHHGTGSLNAEERARALSRRIERIASDDSLSPNDLTIRVDPADNSPSIILGDKVILTVTPQDAKLYQETQTKIANRALGEVKTAIERYRIARQADHLLRGAIHTAIATGVLYLLITAILFLSGRIFPAIRRTIISLVPGWRIQNFEILSPEKIGNIVLQILKFLRLLVILTLVCFYLTFVLRLFPWTRQFGDNFLTTFLNTLDLVAKQIAIYLPNLLVVAIITAITYYVLKTIRPFFTAIERGNLRFQGFYPDWAQPTYFILKFLIIALAAVLAFPYLPGFDSPAFQGVSVFLGILFSLGSTSVIANIVGGVILIYTRAFQLRDVISIGDVTGDVIEKTLLVTRIRTPTNRIVTIPNSALLNTNVVNFSVSQREFDRPLILQTTITLGYDLPWRKVHAVLIEAALKTEHILRDPAPFVLQASLDDFSVAYQVNAYTDHPQLFPIIYSELHQNMQDKCNEAGIEILSPNYFALRDGNHSTMPENYLPTDYQTPTFGINSGNPNG</sequence>
<dbReference type="OrthoDB" id="9809206at2"/>
<evidence type="ECO:0000313" key="11">
    <source>
        <dbReference type="Proteomes" id="UP000008204"/>
    </source>
</evidence>
<evidence type="ECO:0000256" key="3">
    <source>
        <dbReference type="ARBA" id="ARBA00022475"/>
    </source>
</evidence>
<keyword evidence="3" id="KW-1003">Cell membrane</keyword>
<evidence type="ECO:0000313" key="10">
    <source>
        <dbReference type="EMBL" id="ACK67788.1"/>
    </source>
</evidence>
<feature type="domain" description="Mechanosensitive ion channel MscS C-terminal" evidence="9">
    <location>
        <begin position="443"/>
        <end position="524"/>
    </location>
</feature>
<evidence type="ECO:0000259" key="8">
    <source>
        <dbReference type="Pfam" id="PF00924"/>
    </source>
</evidence>
<evidence type="ECO:0000256" key="6">
    <source>
        <dbReference type="ARBA" id="ARBA00023136"/>
    </source>
</evidence>
<reference evidence="11" key="1">
    <citation type="journal article" date="2011" name="MBio">
        <title>Novel metabolic attributes of the genus Cyanothece, comprising a group of unicellular nitrogen-fixing Cyanobacteria.</title>
        <authorList>
            <person name="Bandyopadhyay A."/>
            <person name="Elvitigala T."/>
            <person name="Welsh E."/>
            <person name="Stockel J."/>
            <person name="Liberton M."/>
            <person name="Min H."/>
            <person name="Sherman L.A."/>
            <person name="Pakrasi H.B."/>
        </authorList>
    </citation>
    <scope>NUCLEOTIDE SEQUENCE [LARGE SCALE GENOMIC DNA]</scope>
    <source>
        <strain evidence="11">PCC 8801</strain>
    </source>
</reference>
<feature type="transmembrane region" description="Helical" evidence="7">
    <location>
        <begin position="320"/>
        <end position="339"/>
    </location>
</feature>
<dbReference type="GO" id="GO:0008381">
    <property type="term" value="F:mechanosensitive monoatomic ion channel activity"/>
    <property type="evidence" value="ECO:0007669"/>
    <property type="project" value="InterPro"/>
</dbReference>
<feature type="transmembrane region" description="Helical" evidence="7">
    <location>
        <begin position="351"/>
        <end position="376"/>
    </location>
</feature>
<comment type="subcellular location">
    <subcellularLocation>
        <location evidence="1">Cell membrane</location>
        <topology evidence="1">Multi-pass membrane protein</topology>
    </subcellularLocation>
</comment>
<dbReference type="EMBL" id="CP001287">
    <property type="protein sequence ID" value="ACK67788.1"/>
    <property type="molecule type" value="Genomic_DNA"/>
</dbReference>
<name>B7K482_RIPO1</name>
<dbReference type="PANTHER" id="PTHR30221">
    <property type="entry name" value="SMALL-CONDUCTANCE MECHANOSENSITIVE CHANNEL"/>
    <property type="match status" value="1"/>
</dbReference>
<dbReference type="SUPFAM" id="SSF82689">
    <property type="entry name" value="Mechanosensitive channel protein MscS (YggB), C-terminal domain"/>
    <property type="match status" value="1"/>
</dbReference>
<dbReference type="STRING" id="41431.PCC8801_3838"/>
<gene>
    <name evidence="10" type="ordered locus">PCC8801_3838</name>
</gene>
<feature type="domain" description="Mechanosensitive ion channel MscS" evidence="8">
    <location>
        <begin position="364"/>
        <end position="429"/>
    </location>
</feature>
<dbReference type="InterPro" id="IPR010920">
    <property type="entry name" value="LSM_dom_sf"/>
</dbReference>
<dbReference type="PANTHER" id="PTHR30221:SF18">
    <property type="entry name" value="SLL0590 PROTEIN"/>
    <property type="match status" value="1"/>
</dbReference>